<evidence type="ECO:0000313" key="2">
    <source>
        <dbReference type="Proteomes" id="UP000193749"/>
    </source>
</evidence>
<organism evidence="1 2">
    <name type="scientific">Pantoea cypripedii</name>
    <name type="common">Pectobacterium cypripedii</name>
    <name type="synonym">Erwinia cypripedii</name>
    <dbReference type="NCBI Taxonomy" id="55209"/>
    <lineage>
        <taxon>Bacteria</taxon>
        <taxon>Pseudomonadati</taxon>
        <taxon>Pseudomonadota</taxon>
        <taxon>Gammaproteobacteria</taxon>
        <taxon>Enterobacterales</taxon>
        <taxon>Erwiniaceae</taxon>
        <taxon>Pantoea</taxon>
    </lineage>
</organism>
<dbReference type="OrthoDB" id="9780929at2"/>
<accession>A0A1X1ER59</accession>
<sequence length="325" mass="37594">MDDLIKLFPDVADALGIESVAIVEKDYYIVELLRLLQSLVFDTHQLVFAGGTALSKSGISLKRMSEDVDIKMVPVPGFTRKHSRNQRKNLRKNIVHRITKLIDESGMFSFDESYPCIIRDEYRYVEIPVRYPQTYAQVPCLRPFIKLELMEAVLLEASECRDICSLLTDLTKQGNIAKAFPCVTIESTQAEKLVAMMRRTAAIIRNVEREGDESLVRHIYDNFCIVRENGVDVPLLKRFVHECIQQDIERYGNQYHEFCISPVQELRMGLEELEKNIIYKQRYQQFVVPMVFGDTPISWDEAYACFHQTASDVLDIPSHKIGQYR</sequence>
<dbReference type="InterPro" id="IPR014942">
    <property type="entry name" value="AbiEii"/>
</dbReference>
<protein>
    <recommendedName>
        <fullName evidence="3">Nucleotidyl transferase AbiEii/AbiGii toxin family protein</fullName>
    </recommendedName>
</protein>
<dbReference type="AlphaFoldDB" id="A0A1X1ER59"/>
<proteinExistence type="predicted"/>
<evidence type="ECO:0008006" key="3">
    <source>
        <dbReference type="Google" id="ProtNLM"/>
    </source>
</evidence>
<gene>
    <name evidence="1" type="ORF">HA50_02880</name>
</gene>
<dbReference type="Proteomes" id="UP000193749">
    <property type="component" value="Unassembled WGS sequence"/>
</dbReference>
<dbReference type="RefSeq" id="WP_084872376.1">
    <property type="nucleotide sequence ID" value="NZ_JAGGMY010000001.1"/>
</dbReference>
<reference evidence="1 2" key="1">
    <citation type="journal article" date="2017" name="Antonie Van Leeuwenhoek">
        <title>Phylogenomic resolution of the bacterial genus Pantoea and its relationship with Erwinia and Tatumella.</title>
        <authorList>
            <person name="Palmer M."/>
            <person name="Steenkamp E.T."/>
            <person name="Coetzee M.P."/>
            <person name="Chan W.Y."/>
            <person name="van Zyl E."/>
            <person name="De Maayer P."/>
            <person name="Coutinho T.A."/>
            <person name="Blom J."/>
            <person name="Smits T.H."/>
            <person name="Duffy B."/>
            <person name="Venter S.N."/>
        </authorList>
    </citation>
    <scope>NUCLEOTIDE SEQUENCE [LARGE SCALE GENOMIC DNA]</scope>
    <source>
        <strain evidence="1 2">LMG 2657</strain>
    </source>
</reference>
<dbReference type="Gene3D" id="3.10.450.620">
    <property type="entry name" value="JHP933, nucleotidyltransferase-like core domain"/>
    <property type="match status" value="1"/>
</dbReference>
<dbReference type="EMBL" id="MLJI01000001">
    <property type="protein sequence ID" value="ORM92353.1"/>
    <property type="molecule type" value="Genomic_DNA"/>
</dbReference>
<evidence type="ECO:0000313" key="1">
    <source>
        <dbReference type="EMBL" id="ORM92353.1"/>
    </source>
</evidence>
<comment type="caution">
    <text evidence="1">The sequence shown here is derived from an EMBL/GenBank/DDBJ whole genome shotgun (WGS) entry which is preliminary data.</text>
</comment>
<dbReference type="Pfam" id="PF08843">
    <property type="entry name" value="AbiEii"/>
    <property type="match status" value="1"/>
</dbReference>
<keyword evidence="2" id="KW-1185">Reference proteome</keyword>
<name>A0A1X1ER59_PANCY</name>
<dbReference type="STRING" id="55209.HA50_02880"/>